<dbReference type="AlphaFoldDB" id="A0A7X6N1M6"/>
<dbReference type="InterPro" id="IPR006139">
    <property type="entry name" value="D-isomer_2_OHA_DH_cat_dom"/>
</dbReference>
<dbReference type="Proteomes" id="UP000549765">
    <property type="component" value="Unassembled WGS sequence"/>
</dbReference>
<dbReference type="Pfam" id="PF02826">
    <property type="entry name" value="2-Hacid_dh_C"/>
    <property type="match status" value="1"/>
</dbReference>
<dbReference type="Gene3D" id="3.40.50.720">
    <property type="entry name" value="NAD(P)-binding Rossmann-like Domain"/>
    <property type="match status" value="2"/>
</dbReference>
<feature type="domain" description="D-isomer specific 2-hydroxyacid dehydrogenase catalytic" evidence="4">
    <location>
        <begin position="17"/>
        <end position="334"/>
    </location>
</feature>
<proteinExistence type="inferred from homology"/>
<dbReference type="InterPro" id="IPR058205">
    <property type="entry name" value="D-LDH-like"/>
</dbReference>
<evidence type="ECO:0000313" key="7">
    <source>
        <dbReference type="Proteomes" id="UP000549765"/>
    </source>
</evidence>
<dbReference type="SUPFAM" id="SSF51735">
    <property type="entry name" value="NAD(P)-binding Rossmann-fold domains"/>
    <property type="match status" value="1"/>
</dbReference>
<evidence type="ECO:0000256" key="1">
    <source>
        <dbReference type="ARBA" id="ARBA00005854"/>
    </source>
</evidence>
<reference evidence="6 7" key="1">
    <citation type="submission" date="2020-04" db="EMBL/GenBank/DDBJ databases">
        <title>MicrobeNet Type strains.</title>
        <authorList>
            <person name="Nicholson A.C."/>
        </authorList>
    </citation>
    <scope>NUCLEOTIDE SEQUENCE [LARGE SCALE GENOMIC DNA]</scope>
    <source>
        <strain evidence="6 7">CCUG 61472</strain>
    </source>
</reference>
<comment type="similarity">
    <text evidence="1 3">Belongs to the D-isomer specific 2-hydroxyacid dehydrogenase family.</text>
</comment>
<keyword evidence="7" id="KW-1185">Reference proteome</keyword>
<name>A0A7X6N1M6_9LACO</name>
<dbReference type="GO" id="GO:0051287">
    <property type="term" value="F:NAD binding"/>
    <property type="evidence" value="ECO:0007669"/>
    <property type="project" value="InterPro"/>
</dbReference>
<keyword evidence="3" id="KW-0560">Oxidoreductase</keyword>
<dbReference type="Pfam" id="PF00389">
    <property type="entry name" value="2-Hacid_dh"/>
    <property type="match status" value="1"/>
</dbReference>
<evidence type="ECO:0000259" key="5">
    <source>
        <dbReference type="Pfam" id="PF02826"/>
    </source>
</evidence>
<dbReference type="InterPro" id="IPR006140">
    <property type="entry name" value="D-isomer_DH_NAD-bd"/>
</dbReference>
<evidence type="ECO:0000256" key="3">
    <source>
        <dbReference type="RuleBase" id="RU003719"/>
    </source>
</evidence>
<gene>
    <name evidence="6" type="ORF">HF964_01970</name>
</gene>
<protein>
    <submittedName>
        <fullName evidence="6">D-2-hydroxyacid dehydrogenase</fullName>
    </submittedName>
</protein>
<keyword evidence="2" id="KW-0520">NAD</keyword>
<dbReference type="GO" id="GO:0008720">
    <property type="term" value="F:D-lactate dehydrogenase (NAD+) activity"/>
    <property type="evidence" value="ECO:0007669"/>
    <property type="project" value="TreeGrafter"/>
</dbReference>
<organism evidence="6 7">
    <name type="scientific">Periweissella fabalis</name>
    <dbReference type="NCBI Taxonomy" id="1070421"/>
    <lineage>
        <taxon>Bacteria</taxon>
        <taxon>Bacillati</taxon>
        <taxon>Bacillota</taxon>
        <taxon>Bacilli</taxon>
        <taxon>Lactobacillales</taxon>
        <taxon>Lactobacillaceae</taxon>
        <taxon>Periweissella</taxon>
    </lineage>
</organism>
<evidence type="ECO:0000256" key="2">
    <source>
        <dbReference type="ARBA" id="ARBA00023027"/>
    </source>
</evidence>
<dbReference type="SUPFAM" id="SSF52283">
    <property type="entry name" value="Formate/glycerate dehydrogenase catalytic domain-like"/>
    <property type="match status" value="1"/>
</dbReference>
<sequence length="336" mass="36820">MKILMYSVRPDDSVRPDEQLAIKSWAKRNAIQVDTTPLNLVDNIDMAAGYDSISIVQHAAIDDPDVYSRLADLGIHHIALRITGYNTINFKAADANQIVVTNVPAYSPRSVAEATLMHTMVLLRHLEAAEARMRQHNYSWDELQAREIHNLTIGIFGAGKIGGTVARIFKALGAHVIANDLIHRTDLADTVEYVDFETLLAQSDIVTIHTNLNDTTHHLFNGATFAKMKKEALLINCARGPIIETPALIAALNAGIIAGAGLDAVEGEENFVEHDLSNEHALDFTTYDQLLAMPNVSVTLHIGFYTDAAVQNMVDIALDDIVLVAHSKNSPHVVHD</sequence>
<evidence type="ECO:0000313" key="6">
    <source>
        <dbReference type="EMBL" id="NKZ23574.1"/>
    </source>
</evidence>
<accession>A0A7X6N1M6</accession>
<dbReference type="InterPro" id="IPR036291">
    <property type="entry name" value="NAD(P)-bd_dom_sf"/>
</dbReference>
<dbReference type="PANTHER" id="PTHR43026">
    <property type="entry name" value="2-HYDROXYACID DEHYDROGENASE HOMOLOG 1-RELATED"/>
    <property type="match status" value="1"/>
</dbReference>
<dbReference type="EMBL" id="JAAXPN010000001">
    <property type="protein sequence ID" value="NKZ23574.1"/>
    <property type="molecule type" value="Genomic_DNA"/>
</dbReference>
<dbReference type="CDD" id="cd12186">
    <property type="entry name" value="LDH"/>
    <property type="match status" value="1"/>
</dbReference>
<feature type="domain" description="D-isomer specific 2-hydroxyacid dehydrogenase NAD-binding" evidence="5">
    <location>
        <begin position="117"/>
        <end position="303"/>
    </location>
</feature>
<comment type="caution">
    <text evidence="6">The sequence shown here is derived from an EMBL/GenBank/DDBJ whole genome shotgun (WGS) entry which is preliminary data.</text>
</comment>
<dbReference type="PANTHER" id="PTHR43026:SF1">
    <property type="entry name" value="2-HYDROXYACID DEHYDROGENASE HOMOLOG 1-RELATED"/>
    <property type="match status" value="1"/>
</dbReference>
<evidence type="ECO:0000259" key="4">
    <source>
        <dbReference type="Pfam" id="PF00389"/>
    </source>
</evidence>
<dbReference type="RefSeq" id="WP_168721360.1">
    <property type="nucleotide sequence ID" value="NZ_JAAXPN010000001.1"/>
</dbReference>